<comment type="caution">
    <text evidence="2">The sequence shown here is derived from an EMBL/GenBank/DDBJ whole genome shotgun (WGS) entry which is preliminary data.</text>
</comment>
<accession>A0ABU6SWB7</accession>
<feature type="transmembrane region" description="Helical" evidence="1">
    <location>
        <begin position="59"/>
        <end position="87"/>
    </location>
</feature>
<evidence type="ECO:0000256" key="1">
    <source>
        <dbReference type="SAM" id="Phobius"/>
    </source>
</evidence>
<protein>
    <submittedName>
        <fullName evidence="2">Uncharacterized protein</fullName>
    </submittedName>
</protein>
<reference evidence="2 3" key="1">
    <citation type="journal article" date="2023" name="Plants (Basel)">
        <title>Bridging the Gap: Combining Genomics and Transcriptomics Approaches to Understand Stylosanthes scabra, an Orphan Legume from the Brazilian Caatinga.</title>
        <authorList>
            <person name="Ferreira-Neto J.R.C."/>
            <person name="da Silva M.D."/>
            <person name="Binneck E."/>
            <person name="de Melo N.F."/>
            <person name="da Silva R.H."/>
            <person name="de Melo A.L.T.M."/>
            <person name="Pandolfi V."/>
            <person name="Bustamante F.O."/>
            <person name="Brasileiro-Vidal A.C."/>
            <person name="Benko-Iseppon A.M."/>
        </authorList>
    </citation>
    <scope>NUCLEOTIDE SEQUENCE [LARGE SCALE GENOMIC DNA]</scope>
    <source>
        <tissue evidence="2">Leaves</tissue>
    </source>
</reference>
<organism evidence="2 3">
    <name type="scientific">Stylosanthes scabra</name>
    <dbReference type="NCBI Taxonomy" id="79078"/>
    <lineage>
        <taxon>Eukaryota</taxon>
        <taxon>Viridiplantae</taxon>
        <taxon>Streptophyta</taxon>
        <taxon>Embryophyta</taxon>
        <taxon>Tracheophyta</taxon>
        <taxon>Spermatophyta</taxon>
        <taxon>Magnoliopsida</taxon>
        <taxon>eudicotyledons</taxon>
        <taxon>Gunneridae</taxon>
        <taxon>Pentapetalae</taxon>
        <taxon>rosids</taxon>
        <taxon>fabids</taxon>
        <taxon>Fabales</taxon>
        <taxon>Fabaceae</taxon>
        <taxon>Papilionoideae</taxon>
        <taxon>50 kb inversion clade</taxon>
        <taxon>dalbergioids sensu lato</taxon>
        <taxon>Dalbergieae</taxon>
        <taxon>Pterocarpus clade</taxon>
        <taxon>Stylosanthes</taxon>
    </lineage>
</organism>
<sequence length="254" mass="28204">PPTGTPALRFILLQLGQPKTVPPVSLLRSWSNLLRGILLLRRGPTLHEGRDPRQKSLLLLLQVIEVVGTVPYFTLLLSLMKLVLLFINPFMMSFRRKALAKIGITYKALSQVFDKGNTFNSLRGRLLSDAGDPSSSYSVSHCDSHTSHHHTPRLLRSILTALSLRLSPSAVFTSCSEVLKLEAFFFAPSQQSSVVFRRLVVRQSSLVLVEARRSPPVTGNVSVSLPSLGFSLTHSQRSLLISFIRITTTETVKY</sequence>
<proteinExistence type="predicted"/>
<evidence type="ECO:0000313" key="3">
    <source>
        <dbReference type="Proteomes" id="UP001341840"/>
    </source>
</evidence>
<keyword evidence="3" id="KW-1185">Reference proteome</keyword>
<feature type="non-terminal residue" evidence="2">
    <location>
        <position position="1"/>
    </location>
</feature>
<dbReference type="Proteomes" id="UP001341840">
    <property type="component" value="Unassembled WGS sequence"/>
</dbReference>
<dbReference type="EMBL" id="JASCZI010062300">
    <property type="protein sequence ID" value="MED6140336.1"/>
    <property type="molecule type" value="Genomic_DNA"/>
</dbReference>
<gene>
    <name evidence="2" type="ORF">PIB30_092198</name>
</gene>
<evidence type="ECO:0000313" key="2">
    <source>
        <dbReference type="EMBL" id="MED6140336.1"/>
    </source>
</evidence>
<keyword evidence="1" id="KW-1133">Transmembrane helix</keyword>
<name>A0ABU6SWB7_9FABA</name>
<keyword evidence="1" id="KW-0812">Transmembrane</keyword>
<keyword evidence="1" id="KW-0472">Membrane</keyword>